<dbReference type="CDD" id="cd04820">
    <property type="entry name" value="PA_M28_1_1"/>
    <property type="match status" value="1"/>
</dbReference>
<evidence type="ECO:0000313" key="6">
    <source>
        <dbReference type="Proteomes" id="UP001218231"/>
    </source>
</evidence>
<accession>A0ABY7TU55</accession>
<evidence type="ECO:0000259" key="4">
    <source>
        <dbReference type="Pfam" id="PF04389"/>
    </source>
</evidence>
<dbReference type="SUPFAM" id="SSF53187">
    <property type="entry name" value="Zn-dependent exopeptidases"/>
    <property type="match status" value="1"/>
</dbReference>
<evidence type="ECO:0000313" key="5">
    <source>
        <dbReference type="EMBL" id="WCT76470.1"/>
    </source>
</evidence>
<dbReference type="Pfam" id="PF04389">
    <property type="entry name" value="Peptidase_M28"/>
    <property type="match status" value="1"/>
</dbReference>
<dbReference type="PANTHER" id="PTHR12147">
    <property type="entry name" value="METALLOPEPTIDASE M28 FAMILY MEMBER"/>
    <property type="match status" value="1"/>
</dbReference>
<feature type="region of interest" description="Disordered" evidence="1">
    <location>
        <begin position="39"/>
        <end position="58"/>
    </location>
</feature>
<dbReference type="SUPFAM" id="SSF52025">
    <property type="entry name" value="PA domain"/>
    <property type="match status" value="1"/>
</dbReference>
<feature type="domain" description="Peptidase M28" evidence="4">
    <location>
        <begin position="341"/>
        <end position="557"/>
    </location>
</feature>
<feature type="chain" id="PRO_5045387059" evidence="2">
    <location>
        <begin position="24"/>
        <end position="592"/>
    </location>
</feature>
<sequence length="592" mass="62613">MPALAKFTACLIPALLLVSPAHAPAHAIESVEATEAMYEEAGAPPADKPAAKVEAPTRAEADMPLDPRFSAERIRSDIAFFADDLLEGRDVGSRGHEIAARYVAQRFASLGLTPMGDIGLDGKRGWLQRITFQKTSYADGPAGMEITGPKGKVSFEHGKQVMVSASANEPKLDISAPLVFVGYGIDNDLLGINDYKGLDVKGKIVVVLRGYPAGMASEEGAHLSATKAQMAQAHGAIGVITLNTNASARVRPWEKALQYAFYPSYAWVGEDGKANEAAPGIRVAGAISDEAAVALLAGAPRTLAQIRAEADKVGGRPKGFALKTSLRAFSTSKSERVTSPNIVAMLPGGDLKDQTVVLSGHLDHLGIAAPKPGDAPDKDRIYNGAMDNAAGSATTLEVARVLSEDKKGPRRSVVFLISTAEEKGLLGADYYANHPTVPAASIVGNVDLDMPVLLYPFTDVVAYGADHSTLGPIVAAAVKPMQVSLSPDPIPAETIFVRSDHYRFVRKGVPAVFLATGYANGGAAANEAFLAKTYHQPNDDMNQAWDWRAGARFAEANYRITRAMADGDTPPQWFKGDFFGDTYAAGAVKAAK</sequence>
<dbReference type="InterPro" id="IPR046450">
    <property type="entry name" value="PA_dom_sf"/>
</dbReference>
<feature type="compositionally biased region" description="Basic and acidic residues" evidence="1">
    <location>
        <begin position="49"/>
        <end position="58"/>
    </location>
</feature>
<dbReference type="Proteomes" id="UP001218231">
    <property type="component" value="Chromosome"/>
</dbReference>
<evidence type="ECO:0000256" key="2">
    <source>
        <dbReference type="SAM" id="SignalP"/>
    </source>
</evidence>
<dbReference type="Pfam" id="PF02225">
    <property type="entry name" value="PA"/>
    <property type="match status" value="1"/>
</dbReference>
<dbReference type="InterPro" id="IPR007484">
    <property type="entry name" value="Peptidase_M28"/>
</dbReference>
<dbReference type="InterPro" id="IPR003137">
    <property type="entry name" value="PA_domain"/>
</dbReference>
<protein>
    <submittedName>
        <fullName evidence="5">M28 family metallopeptidase</fullName>
    </submittedName>
</protein>
<proteinExistence type="predicted"/>
<dbReference type="Gene3D" id="3.40.630.10">
    <property type="entry name" value="Zn peptidases"/>
    <property type="match status" value="1"/>
</dbReference>
<keyword evidence="6" id="KW-1185">Reference proteome</keyword>
<organism evidence="5 6">
    <name type="scientific">Novosphingobium humi</name>
    <dbReference type="NCBI Taxonomy" id="2282397"/>
    <lineage>
        <taxon>Bacteria</taxon>
        <taxon>Pseudomonadati</taxon>
        <taxon>Pseudomonadota</taxon>
        <taxon>Alphaproteobacteria</taxon>
        <taxon>Sphingomonadales</taxon>
        <taxon>Sphingomonadaceae</taxon>
        <taxon>Novosphingobium</taxon>
    </lineage>
</organism>
<keyword evidence="2" id="KW-0732">Signal</keyword>
<dbReference type="Gene3D" id="3.50.30.30">
    <property type="match status" value="1"/>
</dbReference>
<name>A0ABY7TU55_9SPHN</name>
<evidence type="ECO:0000259" key="3">
    <source>
        <dbReference type="Pfam" id="PF02225"/>
    </source>
</evidence>
<feature type="domain" description="PA" evidence="3">
    <location>
        <begin position="175"/>
        <end position="252"/>
    </location>
</feature>
<reference evidence="5 6" key="1">
    <citation type="submission" date="2023-02" db="EMBL/GenBank/DDBJ databases">
        <title>Genome sequence of Novosphingobium humi KACC 19094.</title>
        <authorList>
            <person name="Kim S."/>
            <person name="Heo J."/>
            <person name="Kwon S.-W."/>
        </authorList>
    </citation>
    <scope>NUCLEOTIDE SEQUENCE [LARGE SCALE GENOMIC DNA]</scope>
    <source>
        <strain evidence="5 6">KACC 19094</strain>
    </source>
</reference>
<feature type="signal peptide" evidence="2">
    <location>
        <begin position="1"/>
        <end position="23"/>
    </location>
</feature>
<dbReference type="EMBL" id="CP117417">
    <property type="protein sequence ID" value="WCT76470.1"/>
    <property type="molecule type" value="Genomic_DNA"/>
</dbReference>
<evidence type="ECO:0000256" key="1">
    <source>
        <dbReference type="SAM" id="MobiDB-lite"/>
    </source>
</evidence>
<dbReference type="InterPro" id="IPR045175">
    <property type="entry name" value="M28_fam"/>
</dbReference>
<dbReference type="RefSeq" id="WP_273616913.1">
    <property type="nucleotide sequence ID" value="NZ_CP117417.1"/>
</dbReference>
<dbReference type="PANTHER" id="PTHR12147:SF26">
    <property type="entry name" value="PEPTIDASE M28 DOMAIN-CONTAINING PROTEIN"/>
    <property type="match status" value="1"/>
</dbReference>
<gene>
    <name evidence="5" type="ORF">PQ457_11005</name>
</gene>